<dbReference type="EMBL" id="JABAIL010000007">
    <property type="protein sequence ID" value="NLR93555.1"/>
    <property type="molecule type" value="Genomic_DNA"/>
</dbReference>
<proteinExistence type="predicted"/>
<reference evidence="1 2" key="1">
    <citation type="submission" date="2020-04" db="EMBL/GenBank/DDBJ databases">
        <title>Flammeovirga sp. SR4, a novel species isolated from seawater.</title>
        <authorList>
            <person name="Wang X."/>
        </authorList>
    </citation>
    <scope>NUCLEOTIDE SEQUENCE [LARGE SCALE GENOMIC DNA]</scope>
    <source>
        <strain evidence="1 2">SR4</strain>
    </source>
</reference>
<sequence>MLLEKLTLSAPKWELINWKLYPTLVTDITTIFPPNKNDKYLIEIWDLGNLKQFFSEFSEGETILDTSKWVKGTYRIDITFKEQRHSYKVLKTT</sequence>
<gene>
    <name evidence="1" type="ORF">HGP29_20320</name>
</gene>
<dbReference type="Proteomes" id="UP000585050">
    <property type="component" value="Unassembled WGS sequence"/>
</dbReference>
<name>A0A7X8SNN1_9BACT</name>
<evidence type="ECO:0000313" key="1">
    <source>
        <dbReference type="EMBL" id="NLR93555.1"/>
    </source>
</evidence>
<keyword evidence="2" id="KW-1185">Reference proteome</keyword>
<dbReference type="RefSeq" id="WP_168884271.1">
    <property type="nucleotide sequence ID" value="NZ_JABAIL010000007.1"/>
</dbReference>
<organism evidence="1 2">
    <name type="scientific">Flammeovirga agarivorans</name>
    <dbReference type="NCBI Taxonomy" id="2726742"/>
    <lineage>
        <taxon>Bacteria</taxon>
        <taxon>Pseudomonadati</taxon>
        <taxon>Bacteroidota</taxon>
        <taxon>Cytophagia</taxon>
        <taxon>Cytophagales</taxon>
        <taxon>Flammeovirgaceae</taxon>
        <taxon>Flammeovirga</taxon>
    </lineage>
</organism>
<evidence type="ECO:0000313" key="2">
    <source>
        <dbReference type="Proteomes" id="UP000585050"/>
    </source>
</evidence>
<accession>A0A7X8SNN1</accession>
<dbReference type="AlphaFoldDB" id="A0A7X8SNN1"/>
<protein>
    <submittedName>
        <fullName evidence="1">T9SS type A sorting domain-containing protein</fullName>
    </submittedName>
</protein>
<comment type="caution">
    <text evidence="1">The sequence shown here is derived from an EMBL/GenBank/DDBJ whole genome shotgun (WGS) entry which is preliminary data.</text>
</comment>